<dbReference type="HOGENOM" id="CLU_2105660_0_0_5"/>
<sequence length="115" mass="12900">MVALGLFMAVVMVVLVPVIGVRVCPDLSGFVRLMGMIWRGLTGRVRVCRPAGNQHERQRRSAYQPIDFIKHTAPQKQSPRPTGAFDLERQRFFLGLIQNRPTGREGSMDQPRGGL</sequence>
<accession>Q0BZM7</accession>
<organism evidence="1 2">
    <name type="scientific">Hyphomonas neptunium (strain ATCC 15444)</name>
    <dbReference type="NCBI Taxonomy" id="228405"/>
    <lineage>
        <taxon>Bacteria</taxon>
        <taxon>Pseudomonadati</taxon>
        <taxon>Pseudomonadota</taxon>
        <taxon>Alphaproteobacteria</taxon>
        <taxon>Hyphomonadales</taxon>
        <taxon>Hyphomonadaceae</taxon>
        <taxon>Hyphomonas</taxon>
    </lineage>
</organism>
<proteinExistence type="predicted"/>
<keyword evidence="2" id="KW-1185">Reference proteome</keyword>
<protein>
    <submittedName>
        <fullName evidence="1">Uncharacterized protein</fullName>
    </submittedName>
</protein>
<dbReference type="EMBL" id="CP000158">
    <property type="protein sequence ID" value="ABI78827.1"/>
    <property type="molecule type" value="Genomic_DNA"/>
</dbReference>
<dbReference type="Proteomes" id="UP000001959">
    <property type="component" value="Chromosome"/>
</dbReference>
<dbReference type="AlphaFoldDB" id="Q0BZM7"/>
<name>Q0BZM7_HYPNA</name>
<evidence type="ECO:0000313" key="2">
    <source>
        <dbReference type="Proteomes" id="UP000001959"/>
    </source>
</evidence>
<dbReference type="STRING" id="228405.HNE_2371"/>
<gene>
    <name evidence="1" type="ordered locus">HNE_2371</name>
</gene>
<dbReference type="KEGG" id="hne:HNE_2371"/>
<reference evidence="1 2" key="1">
    <citation type="journal article" date="2006" name="J. Bacteriol.">
        <title>Comparative genomic evidence for a close relationship between the dimorphic prosthecate bacteria Hyphomonas neptunium and Caulobacter crescentus.</title>
        <authorList>
            <person name="Badger J.H."/>
            <person name="Hoover T.R."/>
            <person name="Brun Y.V."/>
            <person name="Weiner R.M."/>
            <person name="Laub M.T."/>
            <person name="Alexandre G."/>
            <person name="Mrazek J."/>
            <person name="Ren Q."/>
            <person name="Paulsen I.T."/>
            <person name="Nelson K.E."/>
            <person name="Khouri H.M."/>
            <person name="Radune D."/>
            <person name="Sosa J."/>
            <person name="Dodson R.J."/>
            <person name="Sullivan S.A."/>
            <person name="Rosovitz M.J."/>
            <person name="Madupu R."/>
            <person name="Brinkac L.M."/>
            <person name="Durkin A.S."/>
            <person name="Daugherty S.C."/>
            <person name="Kothari S.P."/>
            <person name="Giglio M.G."/>
            <person name="Zhou L."/>
            <person name="Haft D.H."/>
            <person name="Selengut J.D."/>
            <person name="Davidsen T.M."/>
            <person name="Yang Q."/>
            <person name="Zafar N."/>
            <person name="Ward N.L."/>
        </authorList>
    </citation>
    <scope>NUCLEOTIDE SEQUENCE [LARGE SCALE GENOMIC DNA]</scope>
    <source>
        <strain evidence="1 2">ATCC 15444</strain>
    </source>
</reference>
<evidence type="ECO:0000313" key="1">
    <source>
        <dbReference type="EMBL" id="ABI78827.1"/>
    </source>
</evidence>